<comment type="catalytic activity">
    <reaction evidence="7">
        <text>a 5'-end triphospho-ribonucleoside in mRNA + H2O = a 5'-end diphospho-ribonucleoside in mRNA + phosphate + H(+)</text>
        <dbReference type="Rhea" id="RHEA:67004"/>
        <dbReference type="Rhea" id="RHEA-COMP:17164"/>
        <dbReference type="Rhea" id="RHEA-COMP:17165"/>
        <dbReference type="ChEBI" id="CHEBI:15377"/>
        <dbReference type="ChEBI" id="CHEBI:15378"/>
        <dbReference type="ChEBI" id="CHEBI:43474"/>
        <dbReference type="ChEBI" id="CHEBI:167616"/>
        <dbReference type="ChEBI" id="CHEBI:167618"/>
        <dbReference type="EC" id="3.6.1.74"/>
    </reaction>
    <physiologicalReaction direction="left-to-right" evidence="7">
        <dbReference type="Rhea" id="RHEA:67005"/>
    </physiologicalReaction>
</comment>
<evidence type="ECO:0000256" key="4">
    <source>
        <dbReference type="ARBA" id="ARBA00022664"/>
    </source>
</evidence>
<feature type="compositionally biased region" description="Low complexity" evidence="9">
    <location>
        <begin position="11"/>
        <end position="33"/>
    </location>
</feature>
<keyword evidence="8" id="KW-0506">mRNA capping</keyword>
<dbReference type="SUPFAM" id="SSF55154">
    <property type="entry name" value="CYTH-like phosphatases"/>
    <property type="match status" value="1"/>
</dbReference>
<reference evidence="11" key="1">
    <citation type="submission" date="2023-10" db="EMBL/GenBank/DDBJ databases">
        <authorList>
            <person name="Hackl T."/>
        </authorList>
    </citation>
    <scope>NUCLEOTIDE SEQUENCE</scope>
</reference>
<evidence type="ECO:0000259" key="10">
    <source>
        <dbReference type="Pfam" id="PF02940"/>
    </source>
</evidence>
<comment type="similarity">
    <text evidence="3 8">Belongs to the fungal TPase family.</text>
</comment>
<feature type="compositionally biased region" description="Pro residues" evidence="9">
    <location>
        <begin position="304"/>
        <end position="318"/>
    </location>
</feature>
<dbReference type="PANTHER" id="PTHR28118:SF1">
    <property type="entry name" value="POLYNUCLEOTIDE 5'-TRIPHOSPHATASE CTL1-RELATED"/>
    <property type="match status" value="1"/>
</dbReference>
<organism evidence="11 12">
    <name type="scientific">Anthostomella pinea</name>
    <dbReference type="NCBI Taxonomy" id="933095"/>
    <lineage>
        <taxon>Eukaryota</taxon>
        <taxon>Fungi</taxon>
        <taxon>Dikarya</taxon>
        <taxon>Ascomycota</taxon>
        <taxon>Pezizomycotina</taxon>
        <taxon>Sordariomycetes</taxon>
        <taxon>Xylariomycetidae</taxon>
        <taxon>Xylariales</taxon>
        <taxon>Xylariaceae</taxon>
        <taxon>Anthostomella</taxon>
    </lineage>
</organism>
<sequence>MDLRSILTTEGGAAAAAAAEPGGRAGASASSLSKPPPPPPPSLSMPTSATGTANPAAPATPVQAGPPSHAFRDYSHSTHASPIAQHAHVHDYSGHNPSPAGPGPGHGPYASPTSYHPPANVFVGRPPVPPLQPPGSHDPRSPGSATLSGPSPYRQTPTSSVSASSGGYPFPSAQQPPASPGQRHLYGPATAYSRDSYPPPPPQASALPPVGVPSNHASISYMQGQQPQQPMPQTPPVGTPGGSHQYLHQRSLSMRSTPTPSSAHSQHAAYGPPYAQGSPITSTHHPPSHLEQHHPQHPHQLSQPPTPLGPPMPGPPRQSPATAYQQPPSPYQQRMPSTTASYPPNLAHSHTSPPPPAPASISRMSSAGHNTYDAVAESHRRSQSQQSRSERERSVSVSPKTRVPSIPSSTGQHVPSIGGEPEPYHSQPPPQPPTNSVAIMDAQRDATPAKRKLDDRDLRPDELENHRQPPPAPRLNGNHGLQSQAIPQSSTSPMMPRRKRVTHSSPPVWAQCGRGRALNASRNFSIKQNGAASIGASTSDAIVNGNHQDAGGSVKSEQLSRHNSPEATRSVTTVKAEEPTMPAPIKDAATFEGRPFPWEPSIENVKPFEVVSRSVADFIYLKVMNNPNHDEMQTRGVQYEIEAKLGTIIDKATNERIDLRIHAGECIIGEDARIAFRSSMTENQHRGMNEYLNEQVKASFPRHPNAASRVPVHYVHRREVDRFYELPAQMRQRLPACVANLLQPNSALKARVSYDQKTGDVIAKIVKARVGDIHIHLPHMLLDCRISINMEWDWEGTADEIEHNQVPNKERFPDRNKDRLSYKHGFYSIDLTQVTQGTQGSQPQMGANKEHELEVELDSTAILEHGRRIGNGEPSRYTDLVDGLVDNVRVLARRCPQPA</sequence>
<feature type="compositionally biased region" description="Low complexity" evidence="9">
    <location>
        <begin position="44"/>
        <end position="61"/>
    </location>
</feature>
<dbReference type="AlphaFoldDB" id="A0AAI8YA19"/>
<dbReference type="EMBL" id="CAUWAG010000003">
    <property type="protein sequence ID" value="CAJ2499634.1"/>
    <property type="molecule type" value="Genomic_DNA"/>
</dbReference>
<proteinExistence type="inferred from homology"/>
<feature type="compositionally biased region" description="Polar residues" evidence="9">
    <location>
        <begin position="246"/>
        <end position="265"/>
    </location>
</feature>
<evidence type="ECO:0000256" key="7">
    <source>
        <dbReference type="ARBA" id="ARBA00047740"/>
    </source>
</evidence>
<keyword evidence="12" id="KW-1185">Reference proteome</keyword>
<dbReference type="Pfam" id="PF02940">
    <property type="entry name" value="mRNA_triPase"/>
    <property type="match status" value="1"/>
</dbReference>
<evidence type="ECO:0000256" key="6">
    <source>
        <dbReference type="ARBA" id="ARBA00023242"/>
    </source>
</evidence>
<accession>A0AAI8YA19</accession>
<feature type="compositionally biased region" description="Pro residues" evidence="9">
    <location>
        <begin position="229"/>
        <end position="238"/>
    </location>
</feature>
<dbReference type="Proteomes" id="UP001295740">
    <property type="component" value="Unassembled WGS sequence"/>
</dbReference>
<evidence type="ECO:0000256" key="2">
    <source>
        <dbReference type="ARBA" id="ARBA00004123"/>
    </source>
</evidence>
<evidence type="ECO:0000313" key="11">
    <source>
        <dbReference type="EMBL" id="CAJ2499634.1"/>
    </source>
</evidence>
<comment type="caution">
    <text evidence="11">The sequence shown here is derived from an EMBL/GenBank/DDBJ whole genome shotgun (WGS) entry which is preliminary data.</text>
</comment>
<feature type="compositionally biased region" description="Basic and acidic residues" evidence="9">
    <location>
        <begin position="442"/>
        <end position="467"/>
    </location>
</feature>
<dbReference type="GO" id="GO:0031533">
    <property type="term" value="C:mRNA capping enzyme complex"/>
    <property type="evidence" value="ECO:0007669"/>
    <property type="project" value="UniProtKB-UniRule"/>
</dbReference>
<comment type="subunit">
    <text evidence="8">Heterodimer. The mRNA-capping enzyme is composed of two separate chains alpha and beta, respectively a mRNA guanylyltransferase and an mRNA 5'-triphosphate monophosphatase.</text>
</comment>
<dbReference type="EC" id="3.6.1.74" evidence="8"/>
<feature type="region of interest" description="Disordered" evidence="9">
    <location>
        <begin position="1"/>
        <end position="510"/>
    </location>
</feature>
<dbReference type="GO" id="GO:0004651">
    <property type="term" value="F:polynucleotide 5'-phosphatase activity"/>
    <property type="evidence" value="ECO:0007669"/>
    <property type="project" value="UniProtKB-UniRule"/>
</dbReference>
<keyword evidence="5 8" id="KW-0378">Hydrolase</keyword>
<dbReference type="InterPro" id="IPR004206">
    <property type="entry name" value="mRNA_triPase_Cet1"/>
</dbReference>
<dbReference type="GO" id="GO:0140818">
    <property type="term" value="F:mRNA 5'-triphosphate monophosphatase activity"/>
    <property type="evidence" value="ECO:0007669"/>
    <property type="project" value="UniProtKB-EC"/>
</dbReference>
<feature type="compositionally biased region" description="Polar residues" evidence="9">
    <location>
        <begin position="143"/>
        <end position="165"/>
    </location>
</feature>
<dbReference type="InterPro" id="IPR037009">
    <property type="entry name" value="mRNA_triPase_Cet1_sf"/>
</dbReference>
<feature type="compositionally biased region" description="Pro residues" evidence="9">
    <location>
        <begin position="34"/>
        <end position="43"/>
    </location>
</feature>
<comment type="cofactor">
    <cofactor evidence="1 8">
        <name>Mg(2+)</name>
        <dbReference type="ChEBI" id="CHEBI:18420"/>
    </cofactor>
</comment>
<evidence type="ECO:0000256" key="9">
    <source>
        <dbReference type="SAM" id="MobiDB-lite"/>
    </source>
</evidence>
<evidence type="ECO:0000256" key="5">
    <source>
        <dbReference type="ARBA" id="ARBA00022801"/>
    </source>
</evidence>
<comment type="subcellular location">
    <subcellularLocation>
        <location evidence="2 8">Nucleus</location>
    </subcellularLocation>
</comment>
<dbReference type="InterPro" id="IPR040343">
    <property type="entry name" value="Cet1/Ctl1"/>
</dbReference>
<feature type="region of interest" description="Disordered" evidence="9">
    <location>
        <begin position="544"/>
        <end position="575"/>
    </location>
</feature>
<protein>
    <recommendedName>
        <fullName evidence="8">mRNA-capping enzyme subunit beta</fullName>
        <ecNumber evidence="8">3.6.1.74</ecNumber>
    </recommendedName>
    <alternativeName>
        <fullName evidence="8">mRNA 5'-phosphatase</fullName>
    </alternativeName>
    <alternativeName>
        <fullName evidence="8">mRNA 5'-triphosphate monophosphatase</fullName>
    </alternativeName>
</protein>
<dbReference type="Gene3D" id="3.20.100.10">
    <property type="entry name" value="mRNA triphosphatase Cet1-like"/>
    <property type="match status" value="1"/>
</dbReference>
<feature type="compositionally biased region" description="Polar residues" evidence="9">
    <location>
        <begin position="479"/>
        <end position="493"/>
    </location>
</feature>
<keyword evidence="6 8" id="KW-0539">Nucleus</keyword>
<name>A0AAI8YA19_9PEZI</name>
<dbReference type="PANTHER" id="PTHR28118">
    <property type="entry name" value="POLYNUCLEOTIDE 5'-TRIPHOSPHATASE-RELATED"/>
    <property type="match status" value="1"/>
</dbReference>
<feature type="domain" description="mRNA triphosphatase Cet1-like" evidence="10">
    <location>
        <begin position="611"/>
        <end position="857"/>
    </location>
</feature>
<dbReference type="InterPro" id="IPR033469">
    <property type="entry name" value="CYTH-like_dom_sf"/>
</dbReference>
<evidence type="ECO:0000256" key="1">
    <source>
        <dbReference type="ARBA" id="ARBA00001946"/>
    </source>
</evidence>
<dbReference type="GO" id="GO:0006370">
    <property type="term" value="P:7-methylguanosine mRNA capping"/>
    <property type="evidence" value="ECO:0007669"/>
    <property type="project" value="UniProtKB-UniRule"/>
</dbReference>
<comment type="function">
    <text evidence="8">First step of mRNA capping. Converts the 5'-triphosphate end of a nascent mRNA chain into a diphosphate end.</text>
</comment>
<feature type="compositionally biased region" description="Polar residues" evidence="9">
    <location>
        <begin position="321"/>
        <end position="342"/>
    </location>
</feature>
<dbReference type="CDD" id="cd07470">
    <property type="entry name" value="CYTH-like_mRNA_RTPase"/>
    <property type="match status" value="1"/>
</dbReference>
<keyword evidence="4 8" id="KW-0507">mRNA processing</keyword>
<evidence type="ECO:0000256" key="8">
    <source>
        <dbReference type="RuleBase" id="RU367053"/>
    </source>
</evidence>
<evidence type="ECO:0000313" key="12">
    <source>
        <dbReference type="Proteomes" id="UP001295740"/>
    </source>
</evidence>
<evidence type="ECO:0000256" key="3">
    <source>
        <dbReference type="ARBA" id="ARBA00006345"/>
    </source>
</evidence>
<gene>
    <name evidence="11" type="ORF">KHLLAP_LOCUS102</name>
</gene>